<proteinExistence type="predicted"/>
<reference evidence="1" key="1">
    <citation type="submission" date="2020-07" db="EMBL/GenBank/DDBJ databases">
        <authorList>
            <person name="Lin J."/>
        </authorList>
    </citation>
    <scope>NUCLEOTIDE SEQUENCE</scope>
</reference>
<organism evidence="1">
    <name type="scientific">Ananas comosus var. bracteatus</name>
    <name type="common">red pineapple</name>
    <dbReference type="NCBI Taxonomy" id="296719"/>
    <lineage>
        <taxon>Eukaryota</taxon>
        <taxon>Viridiplantae</taxon>
        <taxon>Streptophyta</taxon>
        <taxon>Embryophyta</taxon>
        <taxon>Tracheophyta</taxon>
        <taxon>Spermatophyta</taxon>
        <taxon>Magnoliopsida</taxon>
        <taxon>Liliopsida</taxon>
        <taxon>Poales</taxon>
        <taxon>Bromeliaceae</taxon>
        <taxon>Bromelioideae</taxon>
        <taxon>Ananas</taxon>
    </lineage>
</organism>
<accession>A0A6V7PX24</accession>
<dbReference type="AlphaFoldDB" id="A0A6V7PX24"/>
<protein>
    <submittedName>
        <fullName evidence="1">Uncharacterized protein</fullName>
    </submittedName>
</protein>
<evidence type="ECO:0000313" key="1">
    <source>
        <dbReference type="EMBL" id="CAD1835422.1"/>
    </source>
</evidence>
<dbReference type="EMBL" id="LR862153">
    <property type="protein sequence ID" value="CAD1835422.1"/>
    <property type="molecule type" value="Genomic_DNA"/>
</dbReference>
<gene>
    <name evidence="1" type="ORF">CB5_LOCUS18633</name>
</gene>
<name>A0A6V7PX24_ANACO</name>
<sequence>MPLRLSMRHVLHGAFEQMGEHTRWRATPTEHFTLSSTISYLNRQQSSSLNHGISARTQGICFKIWKLKEVMPRVKLFIWRTVVDALLVAPSLRSVYLISETLAHCARSNLRRGIICSFIVH</sequence>